<feature type="domain" description="DUF202" evidence="7">
    <location>
        <begin position="7"/>
        <end position="85"/>
    </location>
</feature>
<dbReference type="AlphaFoldDB" id="A0A8J2FT63"/>
<feature type="transmembrane region" description="Helical" evidence="6">
    <location>
        <begin position="63"/>
        <end position="82"/>
    </location>
</feature>
<evidence type="ECO:0000256" key="1">
    <source>
        <dbReference type="ARBA" id="ARBA00004651"/>
    </source>
</evidence>
<keyword evidence="5 6" id="KW-0472">Membrane</keyword>
<evidence type="ECO:0000259" key="7">
    <source>
        <dbReference type="Pfam" id="PF02656"/>
    </source>
</evidence>
<keyword evidence="3 6" id="KW-0812">Transmembrane</keyword>
<dbReference type="Proteomes" id="UP000663859">
    <property type="component" value="Unassembled WGS sequence"/>
</dbReference>
<dbReference type="RefSeq" id="WP_174582367.1">
    <property type="nucleotide sequence ID" value="NZ_CAJNOB010000045.1"/>
</dbReference>
<dbReference type="PANTHER" id="PTHR34187:SF2">
    <property type="entry name" value="DUF202 DOMAIN-CONTAINING PROTEIN"/>
    <property type="match status" value="1"/>
</dbReference>
<feature type="transmembrane region" description="Helical" evidence="6">
    <location>
        <begin position="102"/>
        <end position="120"/>
    </location>
</feature>
<keyword evidence="9" id="KW-1185">Reference proteome</keyword>
<dbReference type="EMBL" id="CAJNOB010000045">
    <property type="protein sequence ID" value="CAF0702728.1"/>
    <property type="molecule type" value="Genomic_DNA"/>
</dbReference>
<dbReference type="GO" id="GO:0005886">
    <property type="term" value="C:plasma membrane"/>
    <property type="evidence" value="ECO:0007669"/>
    <property type="project" value="UniProtKB-SubCell"/>
</dbReference>
<gene>
    <name evidence="8" type="ORF">MPNT_50171</name>
</gene>
<evidence type="ECO:0000256" key="4">
    <source>
        <dbReference type="ARBA" id="ARBA00022989"/>
    </source>
</evidence>
<dbReference type="Pfam" id="PF02656">
    <property type="entry name" value="DUF202"/>
    <property type="match status" value="1"/>
</dbReference>
<dbReference type="InterPro" id="IPR052053">
    <property type="entry name" value="IM_YidH-like"/>
</dbReference>
<proteinExistence type="predicted"/>
<protein>
    <submittedName>
        <fullName evidence="8">Membrane protein</fullName>
    </submittedName>
</protein>
<dbReference type="InterPro" id="IPR003807">
    <property type="entry name" value="DUF202"/>
</dbReference>
<evidence type="ECO:0000313" key="8">
    <source>
        <dbReference type="EMBL" id="CAF0702728.1"/>
    </source>
</evidence>
<dbReference type="PANTHER" id="PTHR34187">
    <property type="entry name" value="FGR18P"/>
    <property type="match status" value="1"/>
</dbReference>
<evidence type="ECO:0000256" key="5">
    <source>
        <dbReference type="ARBA" id="ARBA00023136"/>
    </source>
</evidence>
<comment type="subcellular location">
    <subcellularLocation>
        <location evidence="1">Cell membrane</location>
        <topology evidence="1">Multi-pass membrane protein</topology>
    </subcellularLocation>
</comment>
<reference evidence="8" key="1">
    <citation type="submission" date="2021-02" db="EMBL/GenBank/DDBJ databases">
        <authorList>
            <person name="Cremers G."/>
            <person name="Picone N."/>
        </authorList>
    </citation>
    <scope>NUCLEOTIDE SEQUENCE</scope>
    <source>
        <strain evidence="8">PQ17</strain>
    </source>
</reference>
<evidence type="ECO:0000313" key="9">
    <source>
        <dbReference type="Proteomes" id="UP000663859"/>
    </source>
</evidence>
<keyword evidence="2" id="KW-1003">Cell membrane</keyword>
<name>A0A8J2FT63_9BACT</name>
<feature type="transmembrane region" description="Helical" evidence="6">
    <location>
        <begin position="15"/>
        <end position="42"/>
    </location>
</feature>
<evidence type="ECO:0000256" key="2">
    <source>
        <dbReference type="ARBA" id="ARBA00022475"/>
    </source>
</evidence>
<sequence>MKKNFSDHSANERTFLAWIRTGIGIMAFGFLVERFTIFLHVLQYEVTRKPLEQGWRGGASFGFAFLLLGAFTIAFGTVRYWYVKRQIDSPRLEDSDFFVWDVVFGFLLAAAGLFLALYLGRKAFLL</sequence>
<evidence type="ECO:0000256" key="3">
    <source>
        <dbReference type="ARBA" id="ARBA00022692"/>
    </source>
</evidence>
<evidence type="ECO:0000256" key="6">
    <source>
        <dbReference type="SAM" id="Phobius"/>
    </source>
</evidence>
<accession>A0A8J2FT63</accession>
<keyword evidence="4 6" id="KW-1133">Transmembrane helix</keyword>
<comment type="caution">
    <text evidence="8">The sequence shown here is derived from an EMBL/GenBank/DDBJ whole genome shotgun (WGS) entry which is preliminary data.</text>
</comment>
<organism evidence="8 9">
    <name type="scientific">Candidatus Methylacidithermus pantelleriae</name>
    <dbReference type="NCBI Taxonomy" id="2744239"/>
    <lineage>
        <taxon>Bacteria</taxon>
        <taxon>Pseudomonadati</taxon>
        <taxon>Verrucomicrobiota</taxon>
        <taxon>Methylacidiphilae</taxon>
        <taxon>Methylacidiphilales</taxon>
        <taxon>Methylacidiphilaceae</taxon>
        <taxon>Candidatus Methylacidithermus</taxon>
    </lineage>
</organism>